<evidence type="ECO:0000313" key="4">
    <source>
        <dbReference type="EMBL" id="GJE56818.1"/>
    </source>
</evidence>
<accession>A0ABQ4TN55</accession>
<dbReference type="RefSeq" id="WP_147817508.1">
    <property type="nucleotide sequence ID" value="NZ_BPRA01000015.1"/>
</dbReference>
<reference evidence="4" key="1">
    <citation type="journal article" date="2021" name="Front. Microbiol.">
        <title>Comprehensive Comparative Genomics and Phenotyping of Methylobacterium Species.</title>
        <authorList>
            <person name="Alessa O."/>
            <person name="Ogura Y."/>
            <person name="Fujitani Y."/>
            <person name="Takami H."/>
            <person name="Hayashi T."/>
            <person name="Sahin N."/>
            <person name="Tani A."/>
        </authorList>
    </citation>
    <scope>NUCLEOTIDE SEQUENCE</scope>
    <source>
        <strain evidence="4">DSM 23674</strain>
    </source>
</reference>
<comment type="caution">
    <text evidence="4">The sequence shown here is derived from an EMBL/GenBank/DDBJ whole genome shotgun (WGS) entry which is preliminary data.</text>
</comment>
<dbReference type="PANTHER" id="PTHR48081">
    <property type="entry name" value="AB HYDROLASE SUPERFAMILY PROTEIN C4A8.06C"/>
    <property type="match status" value="1"/>
</dbReference>
<dbReference type="InterPro" id="IPR029058">
    <property type="entry name" value="AB_hydrolase_fold"/>
</dbReference>
<reference evidence="4" key="2">
    <citation type="submission" date="2021-08" db="EMBL/GenBank/DDBJ databases">
        <authorList>
            <person name="Tani A."/>
            <person name="Ola A."/>
            <person name="Ogura Y."/>
            <person name="Katsura K."/>
            <person name="Hayashi T."/>
        </authorList>
    </citation>
    <scope>NUCLEOTIDE SEQUENCE</scope>
    <source>
        <strain evidence="4">DSM 23674</strain>
    </source>
</reference>
<dbReference type="Proteomes" id="UP001055101">
    <property type="component" value="Unassembled WGS sequence"/>
</dbReference>
<dbReference type="Gene3D" id="3.40.50.1820">
    <property type="entry name" value="alpha/beta hydrolase"/>
    <property type="match status" value="1"/>
</dbReference>
<dbReference type="InterPro" id="IPR013094">
    <property type="entry name" value="AB_hydrolase_3"/>
</dbReference>
<keyword evidence="2" id="KW-0378">Hydrolase</keyword>
<keyword evidence="5" id="KW-1185">Reference proteome</keyword>
<dbReference type="InterPro" id="IPR050300">
    <property type="entry name" value="GDXG_lipolytic_enzyme"/>
</dbReference>
<dbReference type="Pfam" id="PF07859">
    <property type="entry name" value="Abhydrolase_3"/>
    <property type="match status" value="1"/>
</dbReference>
<gene>
    <name evidence="4" type="primary">nlhH</name>
    <name evidence="4" type="ORF">EKPJFOCH_3326</name>
</gene>
<name>A0ABQ4TN55_9HYPH</name>
<protein>
    <submittedName>
        <fullName evidence="4">Carboxylesterase NlhH</fullName>
    </submittedName>
</protein>
<evidence type="ECO:0000259" key="3">
    <source>
        <dbReference type="Pfam" id="PF07859"/>
    </source>
</evidence>
<proteinExistence type="inferred from homology"/>
<comment type="similarity">
    <text evidence="1">Belongs to the 'GDXG' lipolytic enzyme family.</text>
</comment>
<organism evidence="4 5">
    <name type="scientific">Methylobacterium thuringiense</name>
    <dbReference type="NCBI Taxonomy" id="1003091"/>
    <lineage>
        <taxon>Bacteria</taxon>
        <taxon>Pseudomonadati</taxon>
        <taxon>Pseudomonadota</taxon>
        <taxon>Alphaproteobacteria</taxon>
        <taxon>Hyphomicrobiales</taxon>
        <taxon>Methylobacteriaceae</taxon>
        <taxon>Methylobacterium</taxon>
    </lineage>
</organism>
<evidence type="ECO:0000256" key="2">
    <source>
        <dbReference type="ARBA" id="ARBA00022801"/>
    </source>
</evidence>
<feature type="domain" description="Alpha/beta hydrolase fold-3" evidence="3">
    <location>
        <begin position="76"/>
        <end position="280"/>
    </location>
</feature>
<dbReference type="SUPFAM" id="SSF53474">
    <property type="entry name" value="alpha/beta-Hydrolases"/>
    <property type="match status" value="1"/>
</dbReference>
<dbReference type="InterPro" id="IPR002168">
    <property type="entry name" value="Lipase_GDXG_HIS_AS"/>
</dbReference>
<evidence type="ECO:0000256" key="1">
    <source>
        <dbReference type="ARBA" id="ARBA00010515"/>
    </source>
</evidence>
<dbReference type="EMBL" id="BPRA01000015">
    <property type="protein sequence ID" value="GJE56818.1"/>
    <property type="molecule type" value="Genomic_DNA"/>
</dbReference>
<sequence>MSLDPYVRRFLDTLAMSGPNAPTIAARRQGQRVLARLAGLEPHPVLVEERVLPIPSGPCAARLYALADAAESGPGLVFFHGGGFVSGDLDTHDTLCRRLAIATGCRVVSVAYRLAPEHPFPAAIEDAVAAFVHIAGDAAAFGIDPTRLAVGGDSAGAGLAARVCQQLRGHGPAIAAQLLLCPVLDLRCGSAAQGAFATGYMLDAQTMRHDIAANGVAHMTDDPSVSPLLEPDLAGLPPAHIHTAAFDIVRDDGAAYAERLAEAGVPVAYTCHAGMIHFFYGLGRLIPAAQPILTEIGAAFGGLLRGFPAVQPDIVHPEHLRRAS</sequence>
<evidence type="ECO:0000313" key="5">
    <source>
        <dbReference type="Proteomes" id="UP001055101"/>
    </source>
</evidence>
<dbReference type="PANTHER" id="PTHR48081:SF8">
    <property type="entry name" value="ALPHA_BETA HYDROLASE FOLD-3 DOMAIN-CONTAINING PROTEIN-RELATED"/>
    <property type="match status" value="1"/>
</dbReference>
<dbReference type="PROSITE" id="PS01173">
    <property type="entry name" value="LIPASE_GDXG_HIS"/>
    <property type="match status" value="1"/>
</dbReference>